<comment type="similarity">
    <text evidence="1">Belongs to the VPS8 family.</text>
</comment>
<keyword evidence="3" id="KW-0677">Repeat</keyword>
<dbReference type="InterPro" id="IPR015943">
    <property type="entry name" value="WD40/YVTN_repeat-like_dom_sf"/>
</dbReference>
<dbReference type="EMBL" id="BLLK01000047">
    <property type="protein sequence ID" value="GFH54581.1"/>
    <property type="molecule type" value="Genomic_DNA"/>
</dbReference>
<evidence type="ECO:0000256" key="1">
    <source>
        <dbReference type="ARBA" id="ARBA00009422"/>
    </source>
</evidence>
<dbReference type="Pfam" id="PF12816">
    <property type="entry name" value="TPR_Vps8"/>
    <property type="match status" value="1"/>
</dbReference>
<evidence type="ECO:0000313" key="7">
    <source>
        <dbReference type="EMBL" id="GFH54581.1"/>
    </source>
</evidence>
<feature type="domain" description="Vacuolar protein sorting-associated protein 8 central" evidence="6">
    <location>
        <begin position="1028"/>
        <end position="1227"/>
    </location>
</feature>
<reference evidence="7 8" key="1">
    <citation type="journal article" date="2021" name="Sci. Rep.">
        <title>The genome of the diatom Chaetoceros tenuissimus carries an ancient integrated fragment of an extant virus.</title>
        <authorList>
            <person name="Hongo Y."/>
            <person name="Kimura K."/>
            <person name="Takaki Y."/>
            <person name="Yoshida Y."/>
            <person name="Baba S."/>
            <person name="Kobayashi G."/>
            <person name="Nagasaki K."/>
            <person name="Hano T."/>
            <person name="Tomaru Y."/>
        </authorList>
    </citation>
    <scope>NUCLEOTIDE SEQUENCE [LARGE SCALE GENOMIC DNA]</scope>
    <source>
        <strain evidence="7 8">NIES-3715</strain>
    </source>
</reference>
<feature type="compositionally biased region" description="Polar residues" evidence="5">
    <location>
        <begin position="101"/>
        <end position="131"/>
    </location>
</feature>
<proteinExistence type="inferred from homology"/>
<dbReference type="PANTHER" id="PTHR12616">
    <property type="entry name" value="VACUOLAR PROTEIN SORTING VPS41"/>
    <property type="match status" value="1"/>
</dbReference>
<feature type="compositionally biased region" description="Basic and acidic residues" evidence="5">
    <location>
        <begin position="43"/>
        <end position="69"/>
    </location>
</feature>
<dbReference type="GO" id="GO:0006623">
    <property type="term" value="P:protein targeting to vacuole"/>
    <property type="evidence" value="ECO:0007669"/>
    <property type="project" value="InterPro"/>
</dbReference>
<feature type="compositionally biased region" description="Polar residues" evidence="5">
    <location>
        <begin position="160"/>
        <end position="178"/>
    </location>
</feature>
<keyword evidence="8" id="KW-1185">Reference proteome</keyword>
<dbReference type="SUPFAM" id="SSF50978">
    <property type="entry name" value="WD40 repeat-like"/>
    <property type="match status" value="1"/>
</dbReference>
<accession>A0AAD3CYN4</accession>
<dbReference type="InterPro" id="IPR019775">
    <property type="entry name" value="WD40_repeat_CS"/>
</dbReference>
<feature type="region of interest" description="Disordered" evidence="5">
    <location>
        <begin position="37"/>
        <end position="214"/>
    </location>
</feature>
<feature type="compositionally biased region" description="Low complexity" evidence="5">
    <location>
        <begin position="200"/>
        <end position="213"/>
    </location>
</feature>
<protein>
    <recommendedName>
        <fullName evidence="6">Vacuolar protein sorting-associated protein 8 central domain-containing protein</fullName>
    </recommendedName>
</protein>
<keyword evidence="2 4" id="KW-0853">WD repeat</keyword>
<feature type="compositionally biased region" description="Basic and acidic residues" evidence="5">
    <location>
        <begin position="181"/>
        <end position="199"/>
    </location>
</feature>
<dbReference type="PROSITE" id="PS50082">
    <property type="entry name" value="WD_REPEATS_2"/>
    <property type="match status" value="1"/>
</dbReference>
<feature type="region of interest" description="Disordered" evidence="5">
    <location>
        <begin position="324"/>
        <end position="348"/>
    </location>
</feature>
<dbReference type="InterPro" id="IPR045111">
    <property type="entry name" value="Vps41/Vps8"/>
</dbReference>
<dbReference type="InterPro" id="IPR025941">
    <property type="entry name" value="Vps8_central_dom"/>
</dbReference>
<comment type="caution">
    <text evidence="7">The sequence shown here is derived from an EMBL/GenBank/DDBJ whole genome shotgun (WGS) entry which is preliminary data.</text>
</comment>
<dbReference type="GO" id="GO:0034058">
    <property type="term" value="P:endosomal vesicle fusion"/>
    <property type="evidence" value="ECO:0007669"/>
    <property type="project" value="TreeGrafter"/>
</dbReference>
<evidence type="ECO:0000256" key="5">
    <source>
        <dbReference type="SAM" id="MobiDB-lite"/>
    </source>
</evidence>
<dbReference type="InterPro" id="IPR001680">
    <property type="entry name" value="WD40_rpt"/>
</dbReference>
<dbReference type="Proteomes" id="UP001054902">
    <property type="component" value="Unassembled WGS sequence"/>
</dbReference>
<name>A0AAD3CYN4_9STRA</name>
<dbReference type="Gene3D" id="2.130.10.10">
    <property type="entry name" value="YVTN repeat-like/Quinoprotein amine dehydrogenase"/>
    <property type="match status" value="1"/>
</dbReference>
<dbReference type="InterPro" id="IPR036322">
    <property type="entry name" value="WD40_repeat_dom_sf"/>
</dbReference>
<gene>
    <name evidence="7" type="ORF">CTEN210_11057</name>
</gene>
<dbReference type="Pfam" id="PF23556">
    <property type="entry name" value="TPR_Vps41"/>
    <property type="match status" value="1"/>
</dbReference>
<dbReference type="PANTHER" id="PTHR12616:SF8">
    <property type="entry name" value="VACUOLAR PROTEIN SORTING-ASSOCIATED PROTEIN 8 HOMOLOG"/>
    <property type="match status" value="1"/>
</dbReference>
<dbReference type="Pfam" id="PF23410">
    <property type="entry name" value="Beta-prop_VPS8"/>
    <property type="match status" value="1"/>
</dbReference>
<evidence type="ECO:0000256" key="4">
    <source>
        <dbReference type="PROSITE-ProRule" id="PRU00221"/>
    </source>
</evidence>
<evidence type="ECO:0000256" key="3">
    <source>
        <dbReference type="ARBA" id="ARBA00022737"/>
    </source>
</evidence>
<dbReference type="GO" id="GO:0005770">
    <property type="term" value="C:late endosome"/>
    <property type="evidence" value="ECO:0007669"/>
    <property type="project" value="TreeGrafter"/>
</dbReference>
<feature type="repeat" description="WD" evidence="4">
    <location>
        <begin position="547"/>
        <end position="588"/>
    </location>
</feature>
<evidence type="ECO:0000259" key="6">
    <source>
        <dbReference type="Pfam" id="PF12816"/>
    </source>
</evidence>
<dbReference type="PROSITE" id="PS00678">
    <property type="entry name" value="WD_REPEATS_1"/>
    <property type="match status" value="1"/>
</dbReference>
<sequence>MAMSNLELQAILDASDSDSSEDGLDLIGQLSPSIVKLKPRMNPNKDERFSMNSSEGKHHSTDLERILMEHDDDDDDDDYDEINDMDMNGRNATLDDGYSLGGSTISTRPYTFTAQSPPHTNVNSATMQQEDGPQGSIKNYCVPNDNEKSEYKSPHLLVQKEQTSHSSSPLRNSQQQDYDISELRKATSPVKESHRRNDSESNSSSLTESVNISRKNHKPEDWAILQKILQEDDDDNDDYDEDFSDFGSQAIRENFTGDTEEIANVKSKKKKPDRGVVEIRRAASNASSTMDVDAILNAIDTDSDESDEDVAELDEIIAKLSLDTKRNSSGKQSIPQSRSVKSDTNTWKMENYRSQDQEEKSMLEPHILPKNKSKNMRDDANWNSNSIGSNINNYWQHYKKGSRKSELASDTALKNAEEYERRLLKPGQRDIVSPLMVKRRMKPKIELQTKSRMQQNHSTTKKQLGLSSLQSNQFNFSGMIDLKDMDRVSSEMQQSMRIDDVGLPTSISIGSKFIAVGTQRGLILVFDLFEELRQQLGLSTTNGEGNTLDQYGSVSSIDIASNGETLVAGYENGTVILWDIIKGIMVKAVSDMHSSPISIVRFISEKNLSVVSVDAGGLVKKLTFVKTMLLWSSVDNECLLDGSAGQILALDVLPPMSSLKNEPMCITEDKKKRPYHPSIHKLVLLALSSEKSSFAIAVEPKTSVLHRWPRPSNEDMNMQEFQSTSGQPAVFLPCLSWGWALVSGGENSVTPILARAWGCSIQLCRANFPPLESDSDGNDEETMLWPAFGVHDEFSASSPVLSLAWLGDRSLVFLTVTNELMVVDTVMMTLVERLDFSGIQYVYAEFALSHPATAKENFPDNIICKAFQNTIRSNEDRLLILGEKEVKTMSIVGIRERISALEEDGEWLEALALALDHFEFTIKSQEDRKRQTDGSRDLSSHPAFVSRIRLTEDEEWMGDLLLRYLTLAIDNAPETSFDSKRSNRIDLAKSHYQMLAGVCIEFCVVTRRLDLLFNEIYQCFRNTGYTLVFLEIIEPYVLNDKLKYIAPDVMSEFVENCKVSGDISIVERCLLHMDVTIMDFDSILSLLKKSSMYSALIHVYTQGLNDFSSPLQILFDACFDAADQTSNTMMGKTRLHTLQKIGYKIILYLRHCFTNKSFPTGIEIKPSDRVHTIRPELLRLLIRKDFQRPQPSSTKGDIGIRVKQFPYLSILMMLDTKALLDTLSFIFDDNDVLFADNSEFKESLEYWQNIKEDDTSSSEQENICPDKMDIIRRVAHVLENNNDLNSLDSSNYFHDFLAKYLLKGTIRAPPNVVCNVILRLSSSAAQEDVIKLLQVLPRNSYNRNEVLKVVEDHHISRAALILHKGGVQDSLHEIGIDPQLCAIHFTSAIDCYLRDSDPGFRREVFEYVKNECIGGNTSILARNQQSTGVKTVHDLLRNALCKKLPNLINLDPVPCAQLVAEIYVEELEQILTSLEDGEDEIALFKFLKAVISGDLVRVDAVAGPVLLANMTIDHHQKYLELMAKFHPDMVYHYLTNSDNYRVEGCLKLCQEYEIADASAYLLERMGSVSSALQLMLQTLEGRLMSLKRAVRSVSVSQLDNRGRMRYRQKKVDINKLVKTVRDGKEAVAARQILTFGLDLCERNSGPNHKNEHGSQLWFNVLDRLINAKGFLRLSKEIDEHAEIMTNLLNDLLTLTMQRMVPNVPLHDLVRKVTSDHAGSRLGELRELIATMLKTFASETHVCNAATNIMLQDLHKMSKDKHDLKARGTKVFEIPQEESRDDKLLPLISIANNGHASRLANDGSHPCRNNVESNSGTARLRKKRTLKSAGRLNPGREKIKKGMLTIQDKLFQLGESSDAAFMPRKIALLGEAEHFGRLR</sequence>
<evidence type="ECO:0000313" key="8">
    <source>
        <dbReference type="Proteomes" id="UP001054902"/>
    </source>
</evidence>
<organism evidence="7 8">
    <name type="scientific">Chaetoceros tenuissimus</name>
    <dbReference type="NCBI Taxonomy" id="426638"/>
    <lineage>
        <taxon>Eukaryota</taxon>
        <taxon>Sar</taxon>
        <taxon>Stramenopiles</taxon>
        <taxon>Ochrophyta</taxon>
        <taxon>Bacillariophyta</taxon>
        <taxon>Coscinodiscophyceae</taxon>
        <taxon>Chaetocerotophycidae</taxon>
        <taxon>Chaetocerotales</taxon>
        <taxon>Chaetocerotaceae</taxon>
        <taxon>Chaetoceros</taxon>
    </lineage>
</organism>
<evidence type="ECO:0000256" key="2">
    <source>
        <dbReference type="ARBA" id="ARBA00022574"/>
    </source>
</evidence>
<dbReference type="GO" id="GO:0030897">
    <property type="term" value="C:HOPS complex"/>
    <property type="evidence" value="ECO:0007669"/>
    <property type="project" value="TreeGrafter"/>
</dbReference>
<feature type="compositionally biased region" description="Polar residues" evidence="5">
    <location>
        <begin position="327"/>
        <end position="348"/>
    </location>
</feature>
<feature type="compositionally biased region" description="Acidic residues" evidence="5">
    <location>
        <begin position="70"/>
        <end position="84"/>
    </location>
</feature>